<name>A0A1R3JW98_9ROSI</name>
<dbReference type="Proteomes" id="UP000187203">
    <property type="component" value="Unassembled WGS sequence"/>
</dbReference>
<gene>
    <name evidence="1" type="ORF">COLO4_13499</name>
</gene>
<sequence length="64" mass="7284">MKVKREGNNIAWIWDVPTASPKSVKRKSRSRVWINTIFMGERGEAFRLLVEGEGLIGNLIVAEK</sequence>
<protein>
    <submittedName>
        <fullName evidence="1">Uncharacterized protein</fullName>
    </submittedName>
</protein>
<accession>A0A1R3JW98</accession>
<reference evidence="2" key="1">
    <citation type="submission" date="2013-09" db="EMBL/GenBank/DDBJ databases">
        <title>Corchorus olitorius genome sequencing.</title>
        <authorList>
            <person name="Alam M."/>
            <person name="Haque M.S."/>
            <person name="Islam M.S."/>
            <person name="Emdad E.M."/>
            <person name="Islam M.M."/>
            <person name="Ahmed B."/>
            <person name="Halim A."/>
            <person name="Hossen Q.M.M."/>
            <person name="Hossain M.Z."/>
            <person name="Ahmed R."/>
            <person name="Khan M.M."/>
            <person name="Islam R."/>
            <person name="Rashid M.M."/>
            <person name="Khan S.A."/>
            <person name="Rahman M.S."/>
            <person name="Alam M."/>
            <person name="Yahiya A.S."/>
            <person name="Khan M.S."/>
            <person name="Azam M.S."/>
            <person name="Haque T."/>
            <person name="Lashkar M.Z.H."/>
            <person name="Akhand A.I."/>
            <person name="Morshed G."/>
            <person name="Roy S."/>
            <person name="Uddin K.S."/>
            <person name="Rabeya T."/>
            <person name="Hossain A.S."/>
            <person name="Chowdhury A."/>
            <person name="Snigdha A.R."/>
            <person name="Mortoza M.S."/>
            <person name="Matin S.A."/>
            <person name="Hoque S.M.E."/>
            <person name="Islam M.K."/>
            <person name="Roy D.K."/>
            <person name="Haider R."/>
            <person name="Moosa M.M."/>
            <person name="Elias S.M."/>
            <person name="Hasan A.M."/>
            <person name="Jahan S."/>
            <person name="Shafiuddin M."/>
            <person name="Mahmood N."/>
            <person name="Shommy N.S."/>
        </authorList>
    </citation>
    <scope>NUCLEOTIDE SEQUENCE [LARGE SCALE GENOMIC DNA]</scope>
    <source>
        <strain evidence="2">cv. O-4</strain>
    </source>
</reference>
<dbReference type="EMBL" id="AWUE01015189">
    <property type="protein sequence ID" value="OMO99122.1"/>
    <property type="molecule type" value="Genomic_DNA"/>
</dbReference>
<evidence type="ECO:0000313" key="1">
    <source>
        <dbReference type="EMBL" id="OMO99122.1"/>
    </source>
</evidence>
<keyword evidence="2" id="KW-1185">Reference proteome</keyword>
<evidence type="ECO:0000313" key="2">
    <source>
        <dbReference type="Proteomes" id="UP000187203"/>
    </source>
</evidence>
<organism evidence="1 2">
    <name type="scientific">Corchorus olitorius</name>
    <dbReference type="NCBI Taxonomy" id="93759"/>
    <lineage>
        <taxon>Eukaryota</taxon>
        <taxon>Viridiplantae</taxon>
        <taxon>Streptophyta</taxon>
        <taxon>Embryophyta</taxon>
        <taxon>Tracheophyta</taxon>
        <taxon>Spermatophyta</taxon>
        <taxon>Magnoliopsida</taxon>
        <taxon>eudicotyledons</taxon>
        <taxon>Gunneridae</taxon>
        <taxon>Pentapetalae</taxon>
        <taxon>rosids</taxon>
        <taxon>malvids</taxon>
        <taxon>Malvales</taxon>
        <taxon>Malvaceae</taxon>
        <taxon>Grewioideae</taxon>
        <taxon>Apeibeae</taxon>
        <taxon>Corchorus</taxon>
    </lineage>
</organism>
<proteinExistence type="predicted"/>
<dbReference type="AlphaFoldDB" id="A0A1R3JW98"/>
<comment type="caution">
    <text evidence="1">The sequence shown here is derived from an EMBL/GenBank/DDBJ whole genome shotgun (WGS) entry which is preliminary data.</text>
</comment>